<dbReference type="Pfam" id="PF01425">
    <property type="entry name" value="Amidase"/>
    <property type="match status" value="1"/>
</dbReference>
<sequence>MRRRRAAFAGAFAMVIGLGAAPAAHASGDRDWDWDRGRGFKIEEATIADIQHAIQRRQVTTTDVVKLYLERIKAYNGTCVSEPQGILGPITMIPHAGKVNALITLNLRPKHRVAWGFDARKARSQTDPADNDPRMPDALETAARLDQQFARTGRLAGPLHGAVFSIKDQYDTFDLRTTSGADAFWANDRPPDDATVVARLRAAGAIILAKANMDEYAGGDARSSWGGTGCNPYDTERDPGGSSGGSAVSVATNMVTCSIAEETGGSVVKPARWNNVVGLVPTRELVSADGMIQRGLNTRVGPMCRTVQDTARVLSAYAGFDPKDELTAFSNGRLPERPYESYTGSRRLFGYRIGVIREYMDKDLFTPADAESIDIVDRAVGELRRLGATVVDPGPKGALFQSCVDRFVPKWLNQQFTPQWPALFPPGGDHNATLLDLFFDTSKVPHTAAGRPSIRNIGGTGSDAGDARYNLNAYIRERGDANIKSLTDLITKANFWTDPVLVNRKASLESADRALTLATASALQAKHTMQTVVHQCFAELDLDAVVYPSGNIPPAVLTAVQEPTVNDRGSNWTAISSRGFPALTVPAGFTTRVHDRGPDGQLLAPKPARLPVGVDFLALPFREHTLFDIAAAYEAATHHRSPPPEFGPLDRR</sequence>
<protein>
    <submittedName>
        <fullName evidence="3">Amidase</fullName>
    </submittedName>
</protein>
<dbReference type="Gene3D" id="3.90.1300.10">
    <property type="entry name" value="Amidase signature (AS) domain"/>
    <property type="match status" value="1"/>
</dbReference>
<accession>A0ABT4RES5</accession>
<feature type="domain" description="Amidase" evidence="2">
    <location>
        <begin position="135"/>
        <end position="394"/>
    </location>
</feature>
<organism evidence="3 4">
    <name type="scientific">Solirubrobacter deserti</name>
    <dbReference type="NCBI Taxonomy" id="2282478"/>
    <lineage>
        <taxon>Bacteria</taxon>
        <taxon>Bacillati</taxon>
        <taxon>Actinomycetota</taxon>
        <taxon>Thermoleophilia</taxon>
        <taxon>Solirubrobacterales</taxon>
        <taxon>Solirubrobacteraceae</taxon>
        <taxon>Solirubrobacter</taxon>
    </lineage>
</organism>
<name>A0ABT4RES5_9ACTN</name>
<reference evidence="3" key="1">
    <citation type="submission" date="2022-10" db="EMBL/GenBank/DDBJ databases">
        <title>The WGS of Solirubrobacter sp. CPCC 204708.</title>
        <authorList>
            <person name="Jiang Z."/>
        </authorList>
    </citation>
    <scope>NUCLEOTIDE SEQUENCE</scope>
    <source>
        <strain evidence="3">CPCC 204708</strain>
    </source>
</reference>
<dbReference type="InterPro" id="IPR023631">
    <property type="entry name" value="Amidase_dom"/>
</dbReference>
<dbReference type="Proteomes" id="UP001147700">
    <property type="component" value="Unassembled WGS sequence"/>
</dbReference>
<keyword evidence="4" id="KW-1185">Reference proteome</keyword>
<dbReference type="PANTHER" id="PTHR42678">
    <property type="entry name" value="AMIDASE"/>
    <property type="match status" value="1"/>
</dbReference>
<dbReference type="SUPFAM" id="SSF75304">
    <property type="entry name" value="Amidase signature (AS) enzymes"/>
    <property type="match status" value="1"/>
</dbReference>
<dbReference type="PANTHER" id="PTHR42678:SF34">
    <property type="entry name" value="OS04G0183300 PROTEIN"/>
    <property type="match status" value="1"/>
</dbReference>
<evidence type="ECO:0000259" key="2">
    <source>
        <dbReference type="Pfam" id="PF01425"/>
    </source>
</evidence>
<dbReference type="EMBL" id="JAPCID010000006">
    <property type="protein sequence ID" value="MDA0136866.1"/>
    <property type="molecule type" value="Genomic_DNA"/>
</dbReference>
<gene>
    <name evidence="3" type="ORF">OJ962_05095</name>
</gene>
<evidence type="ECO:0000256" key="1">
    <source>
        <dbReference type="SAM" id="SignalP"/>
    </source>
</evidence>
<dbReference type="RefSeq" id="WP_202953732.1">
    <property type="nucleotide sequence ID" value="NZ_JAPCID010000006.1"/>
</dbReference>
<proteinExistence type="predicted"/>
<feature type="signal peptide" evidence="1">
    <location>
        <begin position="1"/>
        <end position="26"/>
    </location>
</feature>
<evidence type="ECO:0000313" key="4">
    <source>
        <dbReference type="Proteomes" id="UP001147700"/>
    </source>
</evidence>
<feature type="chain" id="PRO_5046192843" evidence="1">
    <location>
        <begin position="27"/>
        <end position="652"/>
    </location>
</feature>
<comment type="caution">
    <text evidence="3">The sequence shown here is derived from an EMBL/GenBank/DDBJ whole genome shotgun (WGS) entry which is preliminary data.</text>
</comment>
<keyword evidence="1" id="KW-0732">Signal</keyword>
<dbReference type="InterPro" id="IPR036928">
    <property type="entry name" value="AS_sf"/>
</dbReference>
<evidence type="ECO:0000313" key="3">
    <source>
        <dbReference type="EMBL" id="MDA0136866.1"/>
    </source>
</evidence>